<dbReference type="PANTHER" id="PTHR23232">
    <property type="entry name" value="KRAB DOMAIN C2H2 ZINC FINGER"/>
    <property type="match status" value="1"/>
</dbReference>
<proteinExistence type="predicted"/>
<dbReference type="SMART" id="SM00349">
    <property type="entry name" value="KRAB"/>
    <property type="match status" value="1"/>
</dbReference>
<dbReference type="InterPro" id="IPR050169">
    <property type="entry name" value="Krueppel_C2H2_ZnF"/>
</dbReference>
<dbReference type="EMBL" id="JBBHLL010000218">
    <property type="protein sequence ID" value="KAK7809223.1"/>
    <property type="molecule type" value="Genomic_DNA"/>
</dbReference>
<name>A0AAW0I484_MYOGA</name>
<dbReference type="GO" id="GO:0006355">
    <property type="term" value="P:regulation of DNA-templated transcription"/>
    <property type="evidence" value="ECO:0007669"/>
    <property type="project" value="InterPro"/>
</dbReference>
<dbReference type="PROSITE" id="PS50805">
    <property type="entry name" value="KRAB"/>
    <property type="match status" value="1"/>
</dbReference>
<accession>A0AAW0I484</accession>
<dbReference type="Proteomes" id="UP001488838">
    <property type="component" value="Unassembled WGS sequence"/>
</dbReference>
<sequence>MLTFWDVVVDFTQEEWECLDSAQRTLFIVVILENYSNLSLTSETTENSNNCRCNNHGDASVDSSNPDKHESMHTEEELCKSKVCEKSLNLCPNITQDQRVYTTKKEHRQGEYGDYYDSACIHSFATKKSPLEGDHTSVGNVFNSSLLPQSSLYIRKFILERNL</sequence>
<dbReference type="SUPFAM" id="SSF109640">
    <property type="entry name" value="KRAB domain (Kruppel-associated box)"/>
    <property type="match status" value="1"/>
</dbReference>
<organism evidence="2 3">
    <name type="scientific">Myodes glareolus</name>
    <name type="common">Bank vole</name>
    <name type="synonym">Clethrionomys glareolus</name>
    <dbReference type="NCBI Taxonomy" id="447135"/>
    <lineage>
        <taxon>Eukaryota</taxon>
        <taxon>Metazoa</taxon>
        <taxon>Chordata</taxon>
        <taxon>Craniata</taxon>
        <taxon>Vertebrata</taxon>
        <taxon>Euteleostomi</taxon>
        <taxon>Mammalia</taxon>
        <taxon>Eutheria</taxon>
        <taxon>Euarchontoglires</taxon>
        <taxon>Glires</taxon>
        <taxon>Rodentia</taxon>
        <taxon>Myomorpha</taxon>
        <taxon>Muroidea</taxon>
        <taxon>Cricetidae</taxon>
        <taxon>Arvicolinae</taxon>
        <taxon>Myodes</taxon>
    </lineage>
</organism>
<dbReference type="Pfam" id="PF01352">
    <property type="entry name" value="KRAB"/>
    <property type="match status" value="1"/>
</dbReference>
<evidence type="ECO:0000313" key="2">
    <source>
        <dbReference type="EMBL" id="KAK7809223.1"/>
    </source>
</evidence>
<evidence type="ECO:0000313" key="3">
    <source>
        <dbReference type="Proteomes" id="UP001488838"/>
    </source>
</evidence>
<evidence type="ECO:0000259" key="1">
    <source>
        <dbReference type="PROSITE" id="PS50805"/>
    </source>
</evidence>
<keyword evidence="3" id="KW-1185">Reference proteome</keyword>
<feature type="domain" description="KRAB" evidence="1">
    <location>
        <begin position="2"/>
        <end position="76"/>
    </location>
</feature>
<dbReference type="AlphaFoldDB" id="A0AAW0I484"/>
<dbReference type="PANTHER" id="PTHR23232:SF163">
    <property type="entry name" value="ZINC FINGER PROTEIN 589"/>
    <property type="match status" value="1"/>
</dbReference>
<gene>
    <name evidence="2" type="ORF">U0070_025632</name>
</gene>
<dbReference type="InterPro" id="IPR036051">
    <property type="entry name" value="KRAB_dom_sf"/>
</dbReference>
<comment type="caution">
    <text evidence="2">The sequence shown here is derived from an EMBL/GenBank/DDBJ whole genome shotgun (WGS) entry which is preliminary data.</text>
</comment>
<feature type="non-terminal residue" evidence="2">
    <location>
        <position position="163"/>
    </location>
</feature>
<reference evidence="2 3" key="1">
    <citation type="journal article" date="2023" name="bioRxiv">
        <title>Conserved and derived expression patterns and positive selection on dental genes reveal complex evolutionary context of ever-growing rodent molars.</title>
        <authorList>
            <person name="Calamari Z.T."/>
            <person name="Song A."/>
            <person name="Cohen E."/>
            <person name="Akter M."/>
            <person name="Roy R.D."/>
            <person name="Hallikas O."/>
            <person name="Christensen M.M."/>
            <person name="Li P."/>
            <person name="Marangoni P."/>
            <person name="Jernvall J."/>
            <person name="Klein O.D."/>
        </authorList>
    </citation>
    <scope>NUCLEOTIDE SEQUENCE [LARGE SCALE GENOMIC DNA]</scope>
    <source>
        <strain evidence="2">V071</strain>
    </source>
</reference>
<dbReference type="InterPro" id="IPR001909">
    <property type="entry name" value="KRAB"/>
</dbReference>
<dbReference type="CDD" id="cd07765">
    <property type="entry name" value="KRAB_A-box"/>
    <property type="match status" value="1"/>
</dbReference>
<dbReference type="Gene3D" id="6.10.140.140">
    <property type="match status" value="1"/>
</dbReference>
<protein>
    <recommendedName>
        <fullName evidence="1">KRAB domain-containing protein</fullName>
    </recommendedName>
</protein>